<proteinExistence type="inferred from homology"/>
<dbReference type="InterPro" id="IPR036736">
    <property type="entry name" value="ACP-like_sf"/>
</dbReference>
<dbReference type="Gene3D" id="3.40.50.850">
    <property type="entry name" value="Isochorismatase-like"/>
    <property type="match status" value="1"/>
</dbReference>
<protein>
    <recommendedName>
        <fullName evidence="3">isochorismatase</fullName>
        <ecNumber evidence="3">3.3.2.1</ecNumber>
    </recommendedName>
</protein>
<dbReference type="FunFam" id="1.10.1200.10:FF:000021">
    <property type="entry name" value="Isochorismatase"/>
    <property type="match status" value="1"/>
</dbReference>
<comment type="similarity">
    <text evidence="2">Belongs to the isochorismatase family.</text>
</comment>
<evidence type="ECO:0000313" key="11">
    <source>
        <dbReference type="Proteomes" id="UP000198935"/>
    </source>
</evidence>
<sequence>MPKNKVAWRPDSDRAILLIHDMQNYFLRAYQENESPLSELLQQIKALKSSCRELNIPVVYSVQPGGQPVENRGLLQDFWGEGIADNPEETDIHSEISPDEHDVVITKWRYSALKKTDLLERMKQMGRDQLIICGVYAHIGCLMTASEAFMEDIQPFFVVDAVADFSLEDHKMAIRYAAGRCAVTLSAEQLMEELQKRRFPLSHHHFPNSLEELREQVAEMLEEDPAQLSAAENLLDRGLDSIRMMSLVEKWRSNGAEITFVDLAEQPTLSNWLKLLAHETEKSVR</sequence>
<evidence type="ECO:0000313" key="10">
    <source>
        <dbReference type="EMBL" id="SDZ41108.1"/>
    </source>
</evidence>
<dbReference type="InterPro" id="IPR000868">
    <property type="entry name" value="Isochorismatase-like_dom"/>
</dbReference>
<dbReference type="STRING" id="1503961.SAMN05421736_11215"/>
<dbReference type="Pfam" id="PF00550">
    <property type="entry name" value="PP-binding"/>
    <property type="match status" value="1"/>
</dbReference>
<dbReference type="InterPro" id="IPR036380">
    <property type="entry name" value="Isochorismatase-like_sf"/>
</dbReference>
<keyword evidence="6" id="KW-0378">Hydrolase</keyword>
<organism evidence="10 11">
    <name type="scientific">Evansella caseinilytica</name>
    <dbReference type="NCBI Taxonomy" id="1503961"/>
    <lineage>
        <taxon>Bacteria</taxon>
        <taxon>Bacillati</taxon>
        <taxon>Bacillota</taxon>
        <taxon>Bacilli</taxon>
        <taxon>Bacillales</taxon>
        <taxon>Bacillaceae</taxon>
        <taxon>Evansella</taxon>
    </lineage>
</organism>
<dbReference type="PANTHER" id="PTHR43540:SF3">
    <property type="entry name" value="ENTEROBACTIN SYNTHASE COMPONENT B"/>
    <property type="match status" value="1"/>
</dbReference>
<keyword evidence="10" id="KW-0456">Lyase</keyword>
<evidence type="ECO:0000256" key="6">
    <source>
        <dbReference type="ARBA" id="ARBA00022801"/>
    </source>
</evidence>
<feature type="domain" description="Carrier" evidence="9">
    <location>
        <begin position="207"/>
        <end position="280"/>
    </location>
</feature>
<evidence type="ECO:0000256" key="4">
    <source>
        <dbReference type="ARBA" id="ARBA00022450"/>
    </source>
</evidence>
<keyword evidence="11" id="KW-1185">Reference proteome</keyword>
<dbReference type="PANTHER" id="PTHR43540">
    <property type="entry name" value="PEROXYUREIDOACRYLATE/UREIDOACRYLATE AMIDOHYDROLASE-RELATED"/>
    <property type="match status" value="1"/>
</dbReference>
<dbReference type="Pfam" id="PF00857">
    <property type="entry name" value="Isochorismatase"/>
    <property type="match status" value="1"/>
</dbReference>
<comment type="catalytic activity">
    <reaction evidence="7">
        <text>isochorismate + H2O = (2S,3S)-2,3-dihydroxy-2,3-dihydrobenzoate + pyruvate</text>
        <dbReference type="Rhea" id="RHEA:11112"/>
        <dbReference type="ChEBI" id="CHEBI:15361"/>
        <dbReference type="ChEBI" id="CHEBI:15377"/>
        <dbReference type="ChEBI" id="CHEBI:29780"/>
        <dbReference type="ChEBI" id="CHEBI:58764"/>
        <dbReference type="EC" id="3.3.2.1"/>
    </reaction>
</comment>
<dbReference type="InterPro" id="IPR009081">
    <property type="entry name" value="PP-bd_ACP"/>
</dbReference>
<dbReference type="GO" id="GO:0008908">
    <property type="term" value="F:isochorismatase activity"/>
    <property type="evidence" value="ECO:0007669"/>
    <property type="project" value="UniProtKB-EC"/>
</dbReference>
<comment type="cofactor">
    <cofactor evidence="8">
        <name>pantetheine 4'-phosphate</name>
        <dbReference type="ChEBI" id="CHEBI:47942"/>
    </cofactor>
    <text evidence="8">Binds 1 phosphopantetheine covalently.</text>
</comment>
<dbReference type="EMBL" id="FNPI01000012">
    <property type="protein sequence ID" value="SDZ41108.1"/>
    <property type="molecule type" value="Genomic_DNA"/>
</dbReference>
<dbReference type="GO" id="GO:0016829">
    <property type="term" value="F:lyase activity"/>
    <property type="evidence" value="ECO:0007669"/>
    <property type="project" value="UniProtKB-KW"/>
</dbReference>
<dbReference type="InterPro" id="IPR016291">
    <property type="entry name" value="Isochorismatase"/>
</dbReference>
<dbReference type="Proteomes" id="UP000198935">
    <property type="component" value="Unassembled WGS sequence"/>
</dbReference>
<comment type="pathway">
    <text evidence="1">Siderophore biosynthesis.</text>
</comment>
<dbReference type="EC" id="3.3.2.1" evidence="3"/>
<evidence type="ECO:0000256" key="7">
    <source>
        <dbReference type="ARBA" id="ARBA00048590"/>
    </source>
</evidence>
<evidence type="ECO:0000256" key="2">
    <source>
        <dbReference type="ARBA" id="ARBA00006336"/>
    </source>
</evidence>
<accession>A0A1H3STV5</accession>
<feature type="modified residue" description="O-(pantetheine 4'-phosphoryl)serine" evidence="8">
    <location>
        <position position="241"/>
    </location>
</feature>
<dbReference type="PROSITE" id="PS50075">
    <property type="entry name" value="CARRIER"/>
    <property type="match status" value="1"/>
</dbReference>
<dbReference type="PRINTS" id="PR01398">
    <property type="entry name" value="ISCHRISMTASE"/>
</dbReference>
<keyword evidence="4 8" id="KW-0596">Phosphopantetheine</keyword>
<gene>
    <name evidence="10" type="ORF">SAMN05421736_11215</name>
</gene>
<dbReference type="Gene3D" id="1.10.1200.10">
    <property type="entry name" value="ACP-like"/>
    <property type="match status" value="1"/>
</dbReference>
<name>A0A1H3STV5_9BACI</name>
<evidence type="ECO:0000256" key="3">
    <source>
        <dbReference type="ARBA" id="ARBA00012100"/>
    </source>
</evidence>
<dbReference type="InterPro" id="IPR050272">
    <property type="entry name" value="Isochorismatase-like_hydrls"/>
</dbReference>
<evidence type="ECO:0000259" key="9">
    <source>
        <dbReference type="PROSITE" id="PS50075"/>
    </source>
</evidence>
<dbReference type="SUPFAM" id="SSF47336">
    <property type="entry name" value="ACP-like"/>
    <property type="match status" value="1"/>
</dbReference>
<dbReference type="SUPFAM" id="SSF52499">
    <property type="entry name" value="Isochorismatase-like hydrolases"/>
    <property type="match status" value="1"/>
</dbReference>
<evidence type="ECO:0000256" key="1">
    <source>
        <dbReference type="ARBA" id="ARBA00004924"/>
    </source>
</evidence>
<evidence type="ECO:0000256" key="8">
    <source>
        <dbReference type="PIRSR" id="PIRSR001111-50"/>
    </source>
</evidence>
<dbReference type="AlphaFoldDB" id="A0A1H3STV5"/>
<evidence type="ECO:0000256" key="5">
    <source>
        <dbReference type="ARBA" id="ARBA00022553"/>
    </source>
</evidence>
<keyword evidence="5 8" id="KW-0597">Phosphoprotein</keyword>
<reference evidence="11" key="1">
    <citation type="submission" date="2016-10" db="EMBL/GenBank/DDBJ databases">
        <authorList>
            <person name="Varghese N."/>
            <person name="Submissions S."/>
        </authorList>
    </citation>
    <scope>NUCLEOTIDE SEQUENCE [LARGE SCALE GENOMIC DNA]</scope>
    <source>
        <strain evidence="11">SP</strain>
    </source>
</reference>
<dbReference type="PIRSF" id="PIRSF001111">
    <property type="entry name" value="Isochorismatase"/>
    <property type="match status" value="1"/>
</dbReference>